<dbReference type="GO" id="GO:0005524">
    <property type="term" value="F:ATP binding"/>
    <property type="evidence" value="ECO:0007669"/>
    <property type="project" value="InterPro"/>
</dbReference>
<accession>A0A251SF73</accession>
<dbReference type="SMART" id="SM00220">
    <property type="entry name" value="S_TKc"/>
    <property type="match status" value="1"/>
</dbReference>
<dbReference type="SUPFAM" id="SSF56112">
    <property type="entry name" value="Protein kinase-like (PK-like)"/>
    <property type="match status" value="1"/>
</dbReference>
<keyword evidence="12" id="KW-0808">Transferase</keyword>
<dbReference type="Proteomes" id="UP000215914">
    <property type="component" value="Chromosome 14"/>
</dbReference>
<keyword evidence="4" id="KW-0732">Signal</keyword>
<organism evidence="13 14">
    <name type="scientific">Helianthus annuus</name>
    <name type="common">Common sunflower</name>
    <dbReference type="NCBI Taxonomy" id="4232"/>
    <lineage>
        <taxon>Eukaryota</taxon>
        <taxon>Viridiplantae</taxon>
        <taxon>Streptophyta</taxon>
        <taxon>Embryophyta</taxon>
        <taxon>Tracheophyta</taxon>
        <taxon>Spermatophyta</taxon>
        <taxon>Magnoliopsida</taxon>
        <taxon>eudicotyledons</taxon>
        <taxon>Gunneridae</taxon>
        <taxon>Pentapetalae</taxon>
        <taxon>asterids</taxon>
        <taxon>campanulids</taxon>
        <taxon>Asterales</taxon>
        <taxon>Asteraceae</taxon>
        <taxon>Asteroideae</taxon>
        <taxon>Heliantheae alliance</taxon>
        <taxon>Heliantheae</taxon>
        <taxon>Helianthus</taxon>
    </lineage>
</organism>
<sequence>MESGVICNKALDEFKSEISVLTKVRQRHLVLLLGYSTQGLKRILVYEYMPQGELIRHLFHWKNSKLETLSGKRRLSIALDVARGMEYLHSLAHQSFIHRDLKSSNSLLSDDFRAKVSDFGPVKLVPDGVKSIMTQVAGTFGYVAPKYASNYLFSLYTYICIYVYIYVYMYIYYGRDKGAGWK</sequence>
<reference evidence="13" key="2">
    <citation type="submission" date="2017-02" db="EMBL/GenBank/DDBJ databases">
        <title>Sunflower complete genome.</title>
        <authorList>
            <person name="Langlade N."/>
            <person name="Munos S."/>
        </authorList>
    </citation>
    <scope>NUCLEOTIDE SEQUENCE [LARGE SCALE GENOMIC DNA]</scope>
    <source>
        <tissue evidence="13">Leaves</tissue>
    </source>
</reference>
<reference evidence="12" key="3">
    <citation type="submission" date="2020-06" db="EMBL/GenBank/DDBJ databases">
        <title>Helianthus annuus Genome sequencing and assembly Release 2.</title>
        <authorList>
            <person name="Gouzy J."/>
            <person name="Langlade N."/>
            <person name="Munos S."/>
        </authorList>
    </citation>
    <scope>NUCLEOTIDE SEQUENCE</scope>
    <source>
        <tissue evidence="12">Leaves</tissue>
    </source>
</reference>
<comment type="subcellular location">
    <subcellularLocation>
        <location evidence="1">Membrane</location>
        <topology evidence="1">Single-pass membrane protein</topology>
    </subcellularLocation>
</comment>
<dbReference type="PROSITE" id="PS50011">
    <property type="entry name" value="PROTEIN_KINASE_DOM"/>
    <property type="match status" value="1"/>
</dbReference>
<dbReference type="Pfam" id="PF07714">
    <property type="entry name" value="PK_Tyr_Ser-Thr"/>
    <property type="match status" value="1"/>
</dbReference>
<keyword evidence="7 10" id="KW-0472">Membrane</keyword>
<dbReference type="InParanoid" id="A0A251SF73"/>
<dbReference type="InterPro" id="IPR052422">
    <property type="entry name" value="Auxin_Ser/Thr_Kinase"/>
</dbReference>
<keyword evidence="5" id="KW-0677">Repeat</keyword>
<reference evidence="12 14" key="1">
    <citation type="journal article" date="2017" name="Nature">
        <title>The sunflower genome provides insights into oil metabolism, flowering and Asterid evolution.</title>
        <authorList>
            <person name="Badouin H."/>
            <person name="Gouzy J."/>
            <person name="Grassa C.J."/>
            <person name="Murat F."/>
            <person name="Staton S.E."/>
            <person name="Cottret L."/>
            <person name="Lelandais-Briere C."/>
            <person name="Owens G.L."/>
            <person name="Carrere S."/>
            <person name="Mayjonade B."/>
            <person name="Legrand L."/>
            <person name="Gill N."/>
            <person name="Kane N.C."/>
            <person name="Bowers J.E."/>
            <person name="Hubner S."/>
            <person name="Bellec A."/>
            <person name="Berard A."/>
            <person name="Berges H."/>
            <person name="Blanchet N."/>
            <person name="Boniface M.C."/>
            <person name="Brunel D."/>
            <person name="Catrice O."/>
            <person name="Chaidir N."/>
            <person name="Claudel C."/>
            <person name="Donnadieu C."/>
            <person name="Faraut T."/>
            <person name="Fievet G."/>
            <person name="Helmstetter N."/>
            <person name="King M."/>
            <person name="Knapp S.J."/>
            <person name="Lai Z."/>
            <person name="Le Paslier M.C."/>
            <person name="Lippi Y."/>
            <person name="Lorenzon L."/>
            <person name="Mandel J.R."/>
            <person name="Marage G."/>
            <person name="Marchand G."/>
            <person name="Marquand E."/>
            <person name="Bret-Mestries E."/>
            <person name="Morien E."/>
            <person name="Nambeesan S."/>
            <person name="Nguyen T."/>
            <person name="Pegot-Espagnet P."/>
            <person name="Pouilly N."/>
            <person name="Raftis F."/>
            <person name="Sallet E."/>
            <person name="Schiex T."/>
            <person name="Thomas J."/>
            <person name="Vandecasteele C."/>
            <person name="Vares D."/>
            <person name="Vear F."/>
            <person name="Vautrin S."/>
            <person name="Crespi M."/>
            <person name="Mangin B."/>
            <person name="Burke J.M."/>
            <person name="Salse J."/>
            <person name="Munos S."/>
            <person name="Vincourt P."/>
            <person name="Rieseberg L.H."/>
            <person name="Langlade N.B."/>
        </authorList>
    </citation>
    <scope>NUCLEOTIDE SEQUENCE [LARGE SCALE GENOMIC DNA]</scope>
    <source>
        <strain evidence="14">cv. SF193</strain>
        <tissue evidence="12">Leaves</tissue>
    </source>
</reference>
<protein>
    <submittedName>
        <fullName evidence="13">Putative tyrosine-protein kinase, neurotrophic receptor, type 3</fullName>
    </submittedName>
</protein>
<proteinExistence type="predicted"/>
<evidence type="ECO:0000256" key="1">
    <source>
        <dbReference type="ARBA" id="ARBA00004167"/>
    </source>
</evidence>
<keyword evidence="2" id="KW-0433">Leucine-rich repeat</keyword>
<dbReference type="EMBL" id="MNCJ02000329">
    <property type="protein sequence ID" value="KAF5767962.1"/>
    <property type="molecule type" value="Genomic_DNA"/>
</dbReference>
<evidence type="ECO:0000256" key="7">
    <source>
        <dbReference type="ARBA" id="ARBA00023136"/>
    </source>
</evidence>
<keyword evidence="9" id="KW-0325">Glycoprotein</keyword>
<name>A0A251SF73_HELAN</name>
<keyword evidence="14" id="KW-1185">Reference proteome</keyword>
<dbReference type="Gene3D" id="1.10.510.10">
    <property type="entry name" value="Transferase(Phosphotransferase) domain 1"/>
    <property type="match status" value="1"/>
</dbReference>
<evidence type="ECO:0000256" key="2">
    <source>
        <dbReference type="ARBA" id="ARBA00022614"/>
    </source>
</evidence>
<evidence type="ECO:0000256" key="10">
    <source>
        <dbReference type="SAM" id="Phobius"/>
    </source>
</evidence>
<dbReference type="InterPro" id="IPR001245">
    <property type="entry name" value="Ser-Thr/Tyr_kinase_cat_dom"/>
</dbReference>
<keyword evidence="8 13" id="KW-0675">Receptor</keyword>
<evidence type="ECO:0000313" key="13">
    <source>
        <dbReference type="EMBL" id="OTF97383.1"/>
    </source>
</evidence>
<evidence type="ECO:0000256" key="9">
    <source>
        <dbReference type="ARBA" id="ARBA00023180"/>
    </source>
</evidence>
<keyword evidence="3 10" id="KW-0812">Transmembrane</keyword>
<evidence type="ECO:0000256" key="5">
    <source>
        <dbReference type="ARBA" id="ARBA00022737"/>
    </source>
</evidence>
<dbReference type="PANTHER" id="PTHR47986">
    <property type="entry name" value="OSJNBA0070M12.3 PROTEIN"/>
    <property type="match status" value="1"/>
</dbReference>
<evidence type="ECO:0000313" key="14">
    <source>
        <dbReference type="Proteomes" id="UP000215914"/>
    </source>
</evidence>
<evidence type="ECO:0000256" key="4">
    <source>
        <dbReference type="ARBA" id="ARBA00022729"/>
    </source>
</evidence>
<dbReference type="PANTHER" id="PTHR47986:SF13">
    <property type="entry name" value="RECEPTOR PROTEIN KINASE TMK1-LIKE"/>
    <property type="match status" value="1"/>
</dbReference>
<evidence type="ECO:0000259" key="11">
    <source>
        <dbReference type="PROSITE" id="PS50011"/>
    </source>
</evidence>
<dbReference type="Gramene" id="mRNA:HanXRQr2_Chr14g0630781">
    <property type="protein sequence ID" value="CDS:HanXRQr2_Chr14g0630781.1"/>
    <property type="gene ID" value="HanXRQr2_Chr14g0630781"/>
</dbReference>
<dbReference type="InterPro" id="IPR011009">
    <property type="entry name" value="Kinase-like_dom_sf"/>
</dbReference>
<dbReference type="InterPro" id="IPR000719">
    <property type="entry name" value="Prot_kinase_dom"/>
</dbReference>
<keyword evidence="6 10" id="KW-1133">Transmembrane helix</keyword>
<evidence type="ECO:0000256" key="8">
    <source>
        <dbReference type="ARBA" id="ARBA00023170"/>
    </source>
</evidence>
<dbReference type="GO" id="GO:0004672">
    <property type="term" value="F:protein kinase activity"/>
    <property type="evidence" value="ECO:0007669"/>
    <property type="project" value="InterPro"/>
</dbReference>
<evidence type="ECO:0000313" key="12">
    <source>
        <dbReference type="EMBL" id="KAF5767962.1"/>
    </source>
</evidence>
<keyword evidence="13" id="KW-0418">Kinase</keyword>
<evidence type="ECO:0000256" key="6">
    <source>
        <dbReference type="ARBA" id="ARBA00022989"/>
    </source>
</evidence>
<feature type="domain" description="Protein kinase" evidence="11">
    <location>
        <begin position="1"/>
        <end position="182"/>
    </location>
</feature>
<dbReference type="EMBL" id="CM007903">
    <property type="protein sequence ID" value="OTF97383.1"/>
    <property type="molecule type" value="Genomic_DNA"/>
</dbReference>
<dbReference type="Gene3D" id="3.30.200.20">
    <property type="entry name" value="Phosphorylase Kinase, domain 1"/>
    <property type="match status" value="1"/>
</dbReference>
<feature type="transmembrane region" description="Helical" evidence="10">
    <location>
        <begin position="155"/>
        <end position="173"/>
    </location>
</feature>
<dbReference type="GO" id="GO:0016020">
    <property type="term" value="C:membrane"/>
    <property type="evidence" value="ECO:0007669"/>
    <property type="project" value="UniProtKB-SubCell"/>
</dbReference>
<dbReference type="AlphaFoldDB" id="A0A251SF73"/>
<evidence type="ECO:0000256" key="3">
    <source>
        <dbReference type="ARBA" id="ARBA00022692"/>
    </source>
</evidence>
<gene>
    <name evidence="13" type="ORF">HannXRQ_Chr14g0434011</name>
    <name evidence="12" type="ORF">HanXRQr2_Chr14g0630781</name>
</gene>